<accession>A0A9Q0H9U7</accession>
<dbReference type="PANTHER" id="PTHR33021">
    <property type="entry name" value="BLUE COPPER PROTEIN"/>
    <property type="match status" value="1"/>
</dbReference>
<dbReference type="Gene3D" id="2.60.40.420">
    <property type="entry name" value="Cupredoxins - blue copper proteins"/>
    <property type="match status" value="1"/>
</dbReference>
<comment type="similarity">
    <text evidence="8">Belongs to the early nodulin-like (ENODL) family.</text>
</comment>
<evidence type="ECO:0000256" key="3">
    <source>
        <dbReference type="ARBA" id="ARBA00022729"/>
    </source>
</evidence>
<proteinExistence type="inferred from homology"/>
<dbReference type="FunFam" id="2.60.40.420:FF:000010">
    <property type="entry name" value="Early nodulin-like protein 1"/>
    <property type="match status" value="1"/>
</dbReference>
<dbReference type="InterPro" id="IPR041846">
    <property type="entry name" value="ENL_dom"/>
</dbReference>
<keyword evidence="3" id="KW-0732">Signal</keyword>
<dbReference type="InterPro" id="IPR039391">
    <property type="entry name" value="Phytocyanin-like"/>
</dbReference>
<evidence type="ECO:0000256" key="4">
    <source>
        <dbReference type="ARBA" id="ARBA00023136"/>
    </source>
</evidence>
<dbReference type="GO" id="GO:0012505">
    <property type="term" value="C:endomembrane system"/>
    <property type="evidence" value="ECO:0007669"/>
    <property type="project" value="UniProtKB-SubCell"/>
</dbReference>
<keyword evidence="5" id="KW-1015">Disulfide bond</keyword>
<evidence type="ECO:0000259" key="10">
    <source>
        <dbReference type="PROSITE" id="PS51485"/>
    </source>
</evidence>
<evidence type="ECO:0000256" key="1">
    <source>
        <dbReference type="ARBA" id="ARBA00004589"/>
    </source>
</evidence>
<name>A0A9Q0H9U7_9MAGN</name>
<evidence type="ECO:0000256" key="5">
    <source>
        <dbReference type="ARBA" id="ARBA00023157"/>
    </source>
</evidence>
<evidence type="ECO:0000313" key="11">
    <source>
        <dbReference type="EMBL" id="KAJ4960162.1"/>
    </source>
</evidence>
<dbReference type="PANTHER" id="PTHR33021:SF289">
    <property type="entry name" value="EARLY NODULIN-LIKE PROTEIN 5-RELATED"/>
    <property type="match status" value="1"/>
</dbReference>
<dbReference type="Proteomes" id="UP001141806">
    <property type="component" value="Unassembled WGS sequence"/>
</dbReference>
<gene>
    <name evidence="11" type="ORF">NE237_020072</name>
</gene>
<evidence type="ECO:0000313" key="12">
    <source>
        <dbReference type="Proteomes" id="UP001141806"/>
    </source>
</evidence>
<organism evidence="11 12">
    <name type="scientific">Protea cynaroides</name>
    <dbReference type="NCBI Taxonomy" id="273540"/>
    <lineage>
        <taxon>Eukaryota</taxon>
        <taxon>Viridiplantae</taxon>
        <taxon>Streptophyta</taxon>
        <taxon>Embryophyta</taxon>
        <taxon>Tracheophyta</taxon>
        <taxon>Spermatophyta</taxon>
        <taxon>Magnoliopsida</taxon>
        <taxon>Proteales</taxon>
        <taxon>Proteaceae</taxon>
        <taxon>Protea</taxon>
    </lineage>
</organism>
<evidence type="ECO:0000256" key="7">
    <source>
        <dbReference type="ARBA" id="ARBA00023288"/>
    </source>
</evidence>
<keyword evidence="4" id="KW-0472">Membrane</keyword>
<dbReference type="InterPro" id="IPR008972">
    <property type="entry name" value="Cupredoxin"/>
</dbReference>
<dbReference type="CDD" id="cd11019">
    <property type="entry name" value="OsENODL1_like"/>
    <property type="match status" value="1"/>
</dbReference>
<protein>
    <recommendedName>
        <fullName evidence="10">Phytocyanin domain-containing protein</fullName>
    </recommendedName>
</protein>
<keyword evidence="7" id="KW-0449">Lipoprotein</keyword>
<reference evidence="11" key="1">
    <citation type="journal article" date="2023" name="Plant J.">
        <title>The genome of the king protea, Protea cynaroides.</title>
        <authorList>
            <person name="Chang J."/>
            <person name="Duong T.A."/>
            <person name="Schoeman C."/>
            <person name="Ma X."/>
            <person name="Roodt D."/>
            <person name="Barker N."/>
            <person name="Li Z."/>
            <person name="Van de Peer Y."/>
            <person name="Mizrachi E."/>
        </authorList>
    </citation>
    <scope>NUCLEOTIDE SEQUENCE</scope>
    <source>
        <tissue evidence="11">Young leaves</tissue>
    </source>
</reference>
<dbReference type="Pfam" id="PF02298">
    <property type="entry name" value="Cu_bind_like"/>
    <property type="match status" value="1"/>
</dbReference>
<evidence type="ECO:0000256" key="6">
    <source>
        <dbReference type="ARBA" id="ARBA00023180"/>
    </source>
</evidence>
<feature type="domain" description="Phytocyanin" evidence="10">
    <location>
        <begin position="33"/>
        <end position="135"/>
    </location>
</feature>
<keyword evidence="6" id="KW-0325">Glycoprotein</keyword>
<evidence type="ECO:0000256" key="8">
    <source>
        <dbReference type="ARBA" id="ARBA00035011"/>
    </source>
</evidence>
<keyword evidence="12" id="KW-1185">Reference proteome</keyword>
<dbReference type="PROSITE" id="PS51485">
    <property type="entry name" value="PHYTOCYANIN"/>
    <property type="match status" value="1"/>
</dbReference>
<dbReference type="OrthoDB" id="959565at2759"/>
<evidence type="ECO:0000256" key="9">
    <source>
        <dbReference type="ARBA" id="ARBA00037868"/>
    </source>
</evidence>
<dbReference type="InterPro" id="IPR003245">
    <property type="entry name" value="Phytocyanin_dom"/>
</dbReference>
<dbReference type="EMBL" id="JAMYWD010000009">
    <property type="protein sequence ID" value="KAJ4960162.1"/>
    <property type="molecule type" value="Genomic_DNA"/>
</dbReference>
<keyword evidence="2" id="KW-0336">GPI-anchor</keyword>
<comment type="subcellular location">
    <subcellularLocation>
        <location evidence="9">Endomembrane system</location>
        <topology evidence="9">Lipid-anchor</topology>
    </subcellularLocation>
    <subcellularLocation>
        <location evidence="1">Membrane</location>
        <topology evidence="1">Lipid-anchor</topology>
        <topology evidence="1">GPI-anchor</topology>
    </subcellularLocation>
</comment>
<sequence>MASFLLGSEKAIPMILIIILSYTLLNLTTVSSFEFEAGGTKGWVVPHANNTKMYNEWASRNRFKIGDSIRFKYGKDSVMVVRGSEYNHCDSTHPLFFSNDGNTVYQFDRSGFFYFISGVSGHCKRGQKMIVRVMSPEDDDSNSSGGASIHGIPTSGLSALVLVQFLLSFFGFHLL</sequence>
<dbReference type="GO" id="GO:0009055">
    <property type="term" value="F:electron transfer activity"/>
    <property type="evidence" value="ECO:0007669"/>
    <property type="project" value="InterPro"/>
</dbReference>
<dbReference type="GO" id="GO:0005886">
    <property type="term" value="C:plasma membrane"/>
    <property type="evidence" value="ECO:0007669"/>
    <property type="project" value="TreeGrafter"/>
</dbReference>
<evidence type="ECO:0000256" key="2">
    <source>
        <dbReference type="ARBA" id="ARBA00022622"/>
    </source>
</evidence>
<dbReference type="GO" id="GO:0098552">
    <property type="term" value="C:side of membrane"/>
    <property type="evidence" value="ECO:0007669"/>
    <property type="project" value="UniProtKB-KW"/>
</dbReference>
<comment type="caution">
    <text evidence="11">The sequence shown here is derived from an EMBL/GenBank/DDBJ whole genome shotgun (WGS) entry which is preliminary data.</text>
</comment>
<dbReference type="SUPFAM" id="SSF49503">
    <property type="entry name" value="Cupredoxins"/>
    <property type="match status" value="1"/>
</dbReference>
<dbReference type="AlphaFoldDB" id="A0A9Q0H9U7"/>